<dbReference type="EMBL" id="LN899821">
    <property type="protein sequence ID" value="CUV17958.1"/>
    <property type="molecule type" value="Genomic_DNA"/>
</dbReference>
<dbReference type="InterPro" id="IPR014914">
    <property type="entry name" value="RES_dom"/>
</dbReference>
<dbReference type="Pfam" id="PF08808">
    <property type="entry name" value="RES"/>
    <property type="match status" value="1"/>
</dbReference>
<sequence>MCRYCGKDSTAVDSAFLFDFILDLAVENTAARDELSQYEDWMTFDGGSDEIAVADLGVVLAEWMDLGDETYFNDLYKYAPNALKFDQTGVNDRLYFEDHGSLDGNLYDAKWEMFVADIRHSHRFFNPTAKTFLDSVFTFLSSAGGALKPECIRVMGKGDELYRARSASTYQDAKKIADDPVRQLGPTPKDRASSQRMTPNGISALYCALERKTCLSEIRAITGDNVVSIAMSPVSQLRLLDLTKLGQVEQPGLTLLDKGYRDALHLKTFVSSLVKKMSKPRGRNDELSYLSTQIVFEYLRLRFDSQVDGLIFPSVQTGEQGTNAVLFPEASVISSKNYRMLDDYQMAEMAEPDFDSDEEEPFEDEAKLYCIPGSLRFHKVTAIETKAEEYTHIVELFMTPLDRKRMGLEPLF</sequence>
<evidence type="ECO:0000313" key="1">
    <source>
        <dbReference type="EMBL" id="CUV17958.1"/>
    </source>
</evidence>
<protein>
    <submittedName>
        <fullName evidence="1">RES domain protein</fullName>
    </submittedName>
</protein>
<proteinExistence type="predicted"/>
<reference evidence="1" key="1">
    <citation type="submission" date="2015-10" db="EMBL/GenBank/DDBJ databases">
        <authorList>
            <person name="Gilbert D.G."/>
        </authorList>
    </citation>
    <scope>NUCLEOTIDE SEQUENCE</scope>
    <source>
        <strain evidence="1">Phyl III-seqv23</strain>
    </source>
</reference>
<accession>A0A0S4U6X8</accession>
<dbReference type="SMART" id="SM00953">
    <property type="entry name" value="RES"/>
    <property type="match status" value="1"/>
</dbReference>
<gene>
    <name evidence="1" type="ORF">PSS4_v1_400057</name>
</gene>
<name>A0A0S4U6X8_RALSL</name>
<dbReference type="AlphaFoldDB" id="A0A0S4U6X8"/>
<organism evidence="1">
    <name type="scientific">Ralstonia solanacearum</name>
    <name type="common">Pseudomonas solanacearum</name>
    <dbReference type="NCBI Taxonomy" id="305"/>
    <lineage>
        <taxon>Bacteria</taxon>
        <taxon>Pseudomonadati</taxon>
        <taxon>Pseudomonadota</taxon>
        <taxon>Betaproteobacteria</taxon>
        <taxon>Burkholderiales</taxon>
        <taxon>Burkholderiaceae</taxon>
        <taxon>Ralstonia</taxon>
        <taxon>Ralstonia solanacearum species complex</taxon>
    </lineage>
</organism>